<dbReference type="AlphaFoldDB" id="A0AA41UHD6"/>
<name>A0AA41UHD6_9BACT</name>
<proteinExistence type="predicted"/>
<dbReference type="SUPFAM" id="SSF160104">
    <property type="entry name" value="Acetoacetate decarboxylase-like"/>
    <property type="match status" value="1"/>
</dbReference>
<dbReference type="RefSeq" id="WP_246902851.1">
    <property type="nucleotide sequence ID" value="NZ_JALJRB010000002.1"/>
</dbReference>
<protein>
    <submittedName>
        <fullName evidence="1">Acetoacetate decarboxylase family protein</fullName>
    </submittedName>
</protein>
<dbReference type="Proteomes" id="UP001165427">
    <property type="component" value="Unassembled WGS sequence"/>
</dbReference>
<keyword evidence="2" id="KW-1185">Reference proteome</keyword>
<accession>A0AA41UHD6</accession>
<evidence type="ECO:0000313" key="2">
    <source>
        <dbReference type="Proteomes" id="UP001165427"/>
    </source>
</evidence>
<sequence length="255" mass="29191">MGQEFFEGVRQWVVTHQDMTAKIPVFYYDTTSMTAIYTAATRQVKKRLPLRRMHPVELRPGRCLVAFSAFEYRSCDIEPYNEVSIAFPITFGRPQLPWLSAAWQAARRRINAYVWQLPVSTESARASGVALYGYPKFLAEIEFEKAERRTTCHLTSDDEPILALTGKILSTRPQKRSRIRTYSVLEGTPLLANMVFNPLAMAYSNDKHAALVQTGTRHPICKALRALELSEYPIHYQYSPVNQSILFPARNLLDK</sequence>
<evidence type="ECO:0000313" key="1">
    <source>
        <dbReference type="EMBL" id="MCJ8499500.1"/>
    </source>
</evidence>
<gene>
    <name evidence="1" type="ORF">MRX98_02850</name>
</gene>
<comment type="caution">
    <text evidence="1">The sequence shown here is derived from an EMBL/GenBank/DDBJ whole genome shotgun (WGS) entry which is preliminary data.</text>
</comment>
<dbReference type="Gene3D" id="2.40.400.10">
    <property type="entry name" value="Acetoacetate decarboxylase-like"/>
    <property type="match status" value="1"/>
</dbReference>
<organism evidence="1 2">
    <name type="scientific">Desulfatitalea alkaliphila</name>
    <dbReference type="NCBI Taxonomy" id="2929485"/>
    <lineage>
        <taxon>Bacteria</taxon>
        <taxon>Pseudomonadati</taxon>
        <taxon>Thermodesulfobacteriota</taxon>
        <taxon>Desulfobacteria</taxon>
        <taxon>Desulfobacterales</taxon>
        <taxon>Desulfosarcinaceae</taxon>
        <taxon>Desulfatitalea</taxon>
    </lineage>
</organism>
<dbReference type="Pfam" id="PF06314">
    <property type="entry name" value="ADC"/>
    <property type="match status" value="1"/>
</dbReference>
<reference evidence="1" key="1">
    <citation type="submission" date="2022-04" db="EMBL/GenBank/DDBJ databases">
        <title>Desulfatitalea alkaliphila sp. nov., a novel anaerobic sulfate-reducing bacterium isolated from terrestrial mud volcano, Taman Peninsula, Russia.</title>
        <authorList>
            <person name="Khomyakova M.A."/>
            <person name="Merkel A.Y."/>
            <person name="Slobodkin A.I."/>
        </authorList>
    </citation>
    <scope>NUCLEOTIDE SEQUENCE</scope>
    <source>
        <strain evidence="1">M08but</strain>
    </source>
</reference>
<dbReference type="InterPro" id="IPR023375">
    <property type="entry name" value="ADC_dom_sf"/>
</dbReference>
<dbReference type="InterPro" id="IPR010451">
    <property type="entry name" value="Acetoacetate_decarboxylase"/>
</dbReference>
<dbReference type="GO" id="GO:0016829">
    <property type="term" value="F:lyase activity"/>
    <property type="evidence" value="ECO:0007669"/>
    <property type="project" value="InterPro"/>
</dbReference>
<dbReference type="EMBL" id="JALJRB010000002">
    <property type="protein sequence ID" value="MCJ8499500.1"/>
    <property type="molecule type" value="Genomic_DNA"/>
</dbReference>